<sequence>MGGLPVSLLARHEAIRPNLGDHFLPVGFPVDELEGLHRYLRSRCNHPGRLLQVLPHPLLGPAGELSLLQLRVLHQLQVLFLQLEGLRLGPPGNCSEIGHLIELPGYQVLQLPVVGLDSFQLLLQLE</sequence>
<dbReference type="EMBL" id="OOIL02006885">
    <property type="protein sequence ID" value="VFR03524.1"/>
    <property type="molecule type" value="Genomic_DNA"/>
</dbReference>
<protein>
    <submittedName>
        <fullName evidence="1">Uncharacterized protein</fullName>
    </submittedName>
</protein>
<reference evidence="1 2" key="1">
    <citation type="submission" date="2018-04" db="EMBL/GenBank/DDBJ databases">
        <authorList>
            <person name="Vogel A."/>
        </authorList>
    </citation>
    <scope>NUCLEOTIDE SEQUENCE [LARGE SCALE GENOMIC DNA]</scope>
</reference>
<keyword evidence="2" id="KW-1185">Reference proteome</keyword>
<dbReference type="AlphaFoldDB" id="A0A484NQR0"/>
<gene>
    <name evidence="1" type="ORF">CCAM_LOCUS45299</name>
</gene>
<name>A0A484NQR0_9ASTE</name>
<evidence type="ECO:0000313" key="1">
    <source>
        <dbReference type="EMBL" id="VFR03524.1"/>
    </source>
</evidence>
<evidence type="ECO:0000313" key="2">
    <source>
        <dbReference type="Proteomes" id="UP000595140"/>
    </source>
</evidence>
<organism evidence="1 2">
    <name type="scientific">Cuscuta campestris</name>
    <dbReference type="NCBI Taxonomy" id="132261"/>
    <lineage>
        <taxon>Eukaryota</taxon>
        <taxon>Viridiplantae</taxon>
        <taxon>Streptophyta</taxon>
        <taxon>Embryophyta</taxon>
        <taxon>Tracheophyta</taxon>
        <taxon>Spermatophyta</taxon>
        <taxon>Magnoliopsida</taxon>
        <taxon>eudicotyledons</taxon>
        <taxon>Gunneridae</taxon>
        <taxon>Pentapetalae</taxon>
        <taxon>asterids</taxon>
        <taxon>lamiids</taxon>
        <taxon>Solanales</taxon>
        <taxon>Convolvulaceae</taxon>
        <taxon>Cuscuteae</taxon>
        <taxon>Cuscuta</taxon>
        <taxon>Cuscuta subgen. Grammica</taxon>
        <taxon>Cuscuta sect. Cleistogrammica</taxon>
    </lineage>
</organism>
<dbReference type="Proteomes" id="UP000595140">
    <property type="component" value="Unassembled WGS sequence"/>
</dbReference>
<proteinExistence type="predicted"/>
<accession>A0A484NQR0</accession>